<dbReference type="InterPro" id="IPR044855">
    <property type="entry name" value="CoA-Trfase_III_dom3_sf"/>
</dbReference>
<evidence type="ECO:0000256" key="1">
    <source>
        <dbReference type="ARBA" id="ARBA00022679"/>
    </source>
</evidence>
<evidence type="ECO:0000313" key="2">
    <source>
        <dbReference type="EMBL" id="ABH00323.1"/>
    </source>
</evidence>
<dbReference type="Gene3D" id="3.40.50.10540">
    <property type="entry name" value="Crotonobetainyl-coa:carnitine coa-transferase, domain 1"/>
    <property type="match status" value="1"/>
</dbReference>
<reference evidence="3" key="1">
    <citation type="journal article" date="2006" name="Proc. Natl. Acad. Sci. U.S.A.">
        <title>The complete genome of Rhodococcus sp. RHA1 provides insights into a catabolic powerhouse.</title>
        <authorList>
            <person name="McLeod M.P."/>
            <person name="Warren R.L."/>
            <person name="Hsiao W.W.L."/>
            <person name="Araki N."/>
            <person name="Myhre M."/>
            <person name="Fernandes C."/>
            <person name="Miyazawa D."/>
            <person name="Wong W."/>
            <person name="Lillquist A.L."/>
            <person name="Wang D."/>
            <person name="Dosanjh M."/>
            <person name="Hara H."/>
            <person name="Petrescu A."/>
            <person name="Morin R.D."/>
            <person name="Yang G."/>
            <person name="Stott J.M."/>
            <person name="Schein J.E."/>
            <person name="Shin H."/>
            <person name="Smailus D."/>
            <person name="Siddiqui A.S."/>
            <person name="Marra M.A."/>
            <person name="Jones S.J.M."/>
            <person name="Holt R."/>
            <person name="Brinkman F.S.L."/>
            <person name="Miyauchi K."/>
            <person name="Fukuda M."/>
            <person name="Davies J.E."/>
            <person name="Mohn W.W."/>
            <person name="Eltis L.D."/>
        </authorList>
    </citation>
    <scope>NUCLEOTIDE SEQUENCE [LARGE SCALE GENOMIC DNA]</scope>
    <source>
        <strain evidence="3">RHA1</strain>
    </source>
</reference>
<dbReference type="Pfam" id="PF02515">
    <property type="entry name" value="CoA_transf_3"/>
    <property type="match status" value="1"/>
</dbReference>
<dbReference type="KEGG" id="rha:RHA1_ro10130"/>
<dbReference type="Gene3D" id="3.30.1540.10">
    <property type="entry name" value="formyl-coa transferase, domain 3"/>
    <property type="match status" value="1"/>
</dbReference>
<accession>Q0RWL3</accession>
<dbReference type="InterPro" id="IPR003673">
    <property type="entry name" value="CoA-Trfase_fam_III"/>
</dbReference>
<dbReference type="AlphaFoldDB" id="Q0RWL3"/>
<proteinExistence type="predicted"/>
<evidence type="ECO:0000313" key="3">
    <source>
        <dbReference type="Proteomes" id="UP000008710"/>
    </source>
</evidence>
<dbReference type="Proteomes" id="UP000008710">
    <property type="component" value="Plasmid pRHL2"/>
</dbReference>
<dbReference type="PANTHER" id="PTHR48207">
    <property type="entry name" value="SUCCINATE--HYDROXYMETHYLGLUTARATE COA-TRANSFERASE"/>
    <property type="match status" value="1"/>
</dbReference>
<dbReference type="PANTHER" id="PTHR48207:SF3">
    <property type="entry name" value="SUCCINATE--HYDROXYMETHYLGLUTARATE COA-TRANSFERASE"/>
    <property type="match status" value="1"/>
</dbReference>
<keyword evidence="1 2" id="KW-0808">Transferase</keyword>
<protein>
    <submittedName>
        <fullName evidence="2">Possible acyl-CoA transferase, C-terminal</fullName>
    </submittedName>
</protein>
<sequence>MYLQMYQEIQIKRMGLSHVAICPYDAYPTVDGQILIGVQNVRGWHTLVIEVFDRPDLAGHPKCATNILRVQHRAEVDVVVGGETRFDTVELDHRLAKAGIPVAQLGDMTDLIAHPQLAARGRWREVDTEAGPIRAVLPPMTFRDVAMRTDPVAALGQQTDAVLAELGLTDEQITGLHTAGIVQ</sequence>
<dbReference type="EMBL" id="CP000433">
    <property type="protein sequence ID" value="ABH00323.1"/>
    <property type="molecule type" value="Genomic_DNA"/>
</dbReference>
<name>Q0RWL3_RHOJR</name>
<keyword evidence="2" id="KW-0614">Plasmid</keyword>
<dbReference type="InterPro" id="IPR050483">
    <property type="entry name" value="CoA-transferase_III_domain"/>
</dbReference>
<dbReference type="SUPFAM" id="SSF89796">
    <property type="entry name" value="CoA-transferase family III (CaiB/BaiF)"/>
    <property type="match status" value="1"/>
</dbReference>
<organism evidence="2 3">
    <name type="scientific">Rhodococcus jostii (strain RHA1)</name>
    <dbReference type="NCBI Taxonomy" id="101510"/>
    <lineage>
        <taxon>Bacteria</taxon>
        <taxon>Bacillati</taxon>
        <taxon>Actinomycetota</taxon>
        <taxon>Actinomycetes</taxon>
        <taxon>Mycobacteriales</taxon>
        <taxon>Nocardiaceae</taxon>
        <taxon>Rhodococcus</taxon>
    </lineage>
</organism>
<dbReference type="GO" id="GO:0008410">
    <property type="term" value="F:CoA-transferase activity"/>
    <property type="evidence" value="ECO:0007669"/>
    <property type="project" value="TreeGrafter"/>
</dbReference>
<dbReference type="HOGENOM" id="CLU_1474096_0_0_11"/>
<geneLocation type="plasmid" evidence="2 3">
    <name>pRHL2</name>
</geneLocation>
<gene>
    <name evidence="2" type="ordered locus">RHA1_ro10130</name>
</gene>
<dbReference type="InterPro" id="IPR023606">
    <property type="entry name" value="CoA-Trfase_III_dom_1_sf"/>
</dbReference>